<dbReference type="Proteomes" id="UP000316495">
    <property type="component" value="Unassembled WGS sequence"/>
</dbReference>
<dbReference type="CDD" id="cd02440">
    <property type="entry name" value="AdoMet_MTases"/>
    <property type="match status" value="1"/>
</dbReference>
<dbReference type="EMBL" id="VMGN01000012">
    <property type="protein sequence ID" value="TSC94448.1"/>
    <property type="molecule type" value="Genomic_DNA"/>
</dbReference>
<evidence type="ECO:0000313" key="2">
    <source>
        <dbReference type="Proteomes" id="UP000316495"/>
    </source>
</evidence>
<dbReference type="Gene3D" id="3.40.50.150">
    <property type="entry name" value="Vaccinia Virus protein VP39"/>
    <property type="match status" value="1"/>
</dbReference>
<dbReference type="InterPro" id="IPR029063">
    <property type="entry name" value="SAM-dependent_MTases_sf"/>
</dbReference>
<reference evidence="1 2" key="1">
    <citation type="submission" date="2017-07" db="EMBL/GenBank/DDBJ databases">
        <title>Mechanisms for carbon and nitrogen cycling indicate functional differentiation within the Candidate Phyla Radiation.</title>
        <authorList>
            <person name="Danczak R.E."/>
            <person name="Johnston M.D."/>
            <person name="Kenah C."/>
            <person name="Slattery M."/>
            <person name="Wrighton K.C."/>
            <person name="Wilkins M.J."/>
        </authorList>
    </citation>
    <scope>NUCLEOTIDE SEQUENCE [LARGE SCALE GENOMIC DNA]</scope>
    <source>
        <strain evidence="1">Athens1014_28</strain>
    </source>
</reference>
<organism evidence="1 2">
    <name type="scientific">Candidatus Berkelbacteria bacterium Athens1014_28</name>
    <dbReference type="NCBI Taxonomy" id="2017145"/>
    <lineage>
        <taxon>Bacteria</taxon>
        <taxon>Candidatus Berkelbacteria</taxon>
    </lineage>
</organism>
<protein>
    <submittedName>
        <fullName evidence="1">Uncharacterized protein</fullName>
    </submittedName>
</protein>
<dbReference type="SUPFAM" id="SSF53335">
    <property type="entry name" value="S-adenosyl-L-methionine-dependent methyltransferases"/>
    <property type="match status" value="1"/>
</dbReference>
<proteinExistence type="predicted"/>
<accession>A0A554LNL3</accession>
<name>A0A554LNL3_9BACT</name>
<dbReference type="AlphaFoldDB" id="A0A554LNL3"/>
<evidence type="ECO:0000313" key="1">
    <source>
        <dbReference type="EMBL" id="TSC94448.1"/>
    </source>
</evidence>
<comment type="caution">
    <text evidence="1">The sequence shown here is derived from an EMBL/GenBank/DDBJ whole genome shotgun (WGS) entry which is preliminary data.</text>
</comment>
<sequence length="451" mass="51327">MNSFYFVLGRENKISQKEVESVLANFGVYLSEAKTPRSPVKLGRAKLGEVGSEEDLPYSFSILNDEVLEIKSDFFDDEILKKLIEILGGTIKIFRRVSDKTDQIAEILQSAEEKKLTFGISNYSKKVLNTFHFGLSIKKQFKNKKSLRIIPPKDGDRLSSAQSFQYELDKTGLEFGIFNSGIGQLAAVQNINFWSEIDYGKPRADARAGMLPPKLARAMVNIALGQVSPTKLQIKRNYEITNNPIEFRNSDLEIRNHNNEVVVVDPFCGSGNILIQAVILGFPVLGVDISGKAVDNSRANLDWLIQKSKIKNPCLAGRQENDNVKFKIIQSDSTKFNFNEIDRDYIIVTEPNLGKPRREKFSQVEAEVEAENISRLYKKFFENLAKTKKQPKVVCMVFPLLEMKNGKKLSIFSRLLDFFENLGYIISYPPLKYGRADQFVKREILLLRQKK</sequence>
<gene>
    <name evidence="1" type="ORF">Athens101428_274</name>
</gene>